<keyword evidence="10" id="KW-0472">Membrane</keyword>
<dbReference type="Gene3D" id="3.30.565.10">
    <property type="entry name" value="Histidine kinase-like ATPase, C-terminal domain"/>
    <property type="match status" value="1"/>
</dbReference>
<dbReference type="SUPFAM" id="SSF47384">
    <property type="entry name" value="Homodimeric domain of signal transducing histidine kinase"/>
    <property type="match status" value="1"/>
</dbReference>
<protein>
    <recommendedName>
        <fullName evidence="2">histidine kinase</fullName>
        <ecNumber evidence="2">2.7.13.3</ecNumber>
    </recommendedName>
</protein>
<evidence type="ECO:0000256" key="1">
    <source>
        <dbReference type="ARBA" id="ARBA00000085"/>
    </source>
</evidence>
<dbReference type="PANTHER" id="PTHR45339">
    <property type="entry name" value="HYBRID SIGNAL TRANSDUCTION HISTIDINE KINASE J"/>
    <property type="match status" value="1"/>
</dbReference>
<dbReference type="SMART" id="SM00387">
    <property type="entry name" value="HATPase_c"/>
    <property type="match status" value="1"/>
</dbReference>
<feature type="modified residue" description="4-aspartylphosphate" evidence="9">
    <location>
        <position position="637"/>
    </location>
</feature>
<dbReference type="Pfam" id="PF00512">
    <property type="entry name" value="HisKA"/>
    <property type="match status" value="1"/>
</dbReference>
<dbReference type="EMBL" id="JAOTPO010000005">
    <property type="protein sequence ID" value="MDE5413612.1"/>
    <property type="molecule type" value="Genomic_DNA"/>
</dbReference>
<keyword evidence="3 9" id="KW-0597">Phosphoprotein</keyword>
<organism evidence="13 14">
    <name type="scientific">Alkalihalobacterium chitinilyticum</name>
    <dbReference type="NCBI Taxonomy" id="2980103"/>
    <lineage>
        <taxon>Bacteria</taxon>
        <taxon>Bacillati</taxon>
        <taxon>Bacillota</taxon>
        <taxon>Bacilli</taxon>
        <taxon>Bacillales</taxon>
        <taxon>Bacillaceae</taxon>
        <taxon>Alkalihalobacterium</taxon>
    </lineage>
</organism>
<dbReference type="PANTHER" id="PTHR45339:SF1">
    <property type="entry name" value="HYBRID SIGNAL TRANSDUCTION HISTIDINE KINASE J"/>
    <property type="match status" value="1"/>
</dbReference>
<dbReference type="InterPro" id="IPR036097">
    <property type="entry name" value="HisK_dim/P_sf"/>
</dbReference>
<keyword evidence="14" id="KW-1185">Reference proteome</keyword>
<dbReference type="Proteomes" id="UP001148125">
    <property type="component" value="Unassembled WGS sequence"/>
</dbReference>
<dbReference type="InterPro" id="IPR005467">
    <property type="entry name" value="His_kinase_dom"/>
</dbReference>
<dbReference type="RefSeq" id="WP_275118230.1">
    <property type="nucleotide sequence ID" value="NZ_JAOTPO010000005.1"/>
</dbReference>
<dbReference type="PROSITE" id="PS50109">
    <property type="entry name" value="HIS_KIN"/>
    <property type="match status" value="1"/>
</dbReference>
<keyword evidence="5" id="KW-0547">Nucleotide-binding</keyword>
<keyword evidence="4" id="KW-0808">Transferase</keyword>
<dbReference type="SMART" id="SM00448">
    <property type="entry name" value="REC"/>
    <property type="match status" value="1"/>
</dbReference>
<comment type="caution">
    <text evidence="13">The sequence shown here is derived from an EMBL/GenBank/DDBJ whole genome shotgun (WGS) entry which is preliminary data.</text>
</comment>
<comment type="catalytic activity">
    <reaction evidence="1">
        <text>ATP + protein L-histidine = ADP + protein N-phospho-L-histidine.</text>
        <dbReference type="EC" id="2.7.13.3"/>
    </reaction>
</comment>
<accession>A0ABT5VE59</accession>
<dbReference type="Gene3D" id="1.10.287.130">
    <property type="match status" value="1"/>
</dbReference>
<dbReference type="InterPro" id="IPR003661">
    <property type="entry name" value="HisK_dim/P_dom"/>
</dbReference>
<dbReference type="InterPro" id="IPR001789">
    <property type="entry name" value="Sig_transdc_resp-reg_receiver"/>
</dbReference>
<evidence type="ECO:0000256" key="10">
    <source>
        <dbReference type="SAM" id="Phobius"/>
    </source>
</evidence>
<evidence type="ECO:0000256" key="5">
    <source>
        <dbReference type="ARBA" id="ARBA00022741"/>
    </source>
</evidence>
<evidence type="ECO:0000256" key="6">
    <source>
        <dbReference type="ARBA" id="ARBA00022777"/>
    </source>
</evidence>
<dbReference type="SUPFAM" id="SSF52172">
    <property type="entry name" value="CheY-like"/>
    <property type="match status" value="1"/>
</dbReference>
<evidence type="ECO:0000313" key="13">
    <source>
        <dbReference type="EMBL" id="MDE5413612.1"/>
    </source>
</evidence>
<keyword evidence="6" id="KW-0418">Kinase</keyword>
<gene>
    <name evidence="13" type="ORF">N7Z68_09450</name>
</gene>
<keyword evidence="7 13" id="KW-0067">ATP-binding</keyword>
<name>A0ABT5VE59_9BACI</name>
<reference evidence="13" key="1">
    <citation type="submission" date="2024-05" db="EMBL/GenBank/DDBJ databases">
        <title>Alkalihalobacillus sp. strain MEB203 novel alkaliphilic bacterium from Lonar Lake, India.</title>
        <authorList>
            <person name="Joshi A."/>
            <person name="Thite S."/>
            <person name="Mengade P."/>
        </authorList>
    </citation>
    <scope>NUCLEOTIDE SEQUENCE</scope>
    <source>
        <strain evidence="13">MEB 203</strain>
    </source>
</reference>
<dbReference type="EC" id="2.7.13.3" evidence="2"/>
<dbReference type="GO" id="GO:0005524">
    <property type="term" value="F:ATP binding"/>
    <property type="evidence" value="ECO:0007669"/>
    <property type="project" value="UniProtKB-KW"/>
</dbReference>
<sequence>MEKKKLYFNVIIVACFIIVIVAILIYSQAANKYYQHGNELTKTVAMSIANGKLARTTAEEILEMEMLAQSYLLALLVAKGVSRDELLEIQERSHIDEFWVTDDKGNTVLTNYASEIEFNFGNAPDSQAYEFLKLLSGEHNEIVQPAQQRTVDTDIYKYVGVSGFDMPRIIQIGRSGEMLLELEEEIGVGSIFDKIQETHSNRIIFTAVVSKEGEILQSNNSQVASLPTELDIYSLDRQRGENEPIIRSLPLLGHDVSYYSTPIHEDYYLLLALSNEPLKQINVMTIVITIVSLLVIAVVFPIIISKQLKKETQIKNQLIQARDAALEASKAKSQFLASMSHEIRTPMNAIIGMSDLLSDTKLTIEQRKYVSVFKHAGENLSSLINSVLDLSKIEAGQVTILKDPFSIRRLLDSVVDIFIYQAQNKCIDLTIEHHTFVPDMVVGDEAKIRQILINLIGNAIKFTEKGSVDISLKKYTGERKGNAIFTIRDSGIGISPDKFETIFQEFTQEDMSTTKIYGGTGLGLAISKKLVDMIGGEIWVESEKGKGSTFYFTVSIEPHVENQDEYNIEQVERNVLETEEATTNEPVKLLVVEDTPDNMLLMEHFLKKIDVSYDTAVNGKEAVEQFINNKYDIIFMDIQMPIMDGFTATKEIRRIEQENHLPHTPIIALTAYALKEDEKKCLEAGCDLHITKPIGKDKLVRTLEMYRK</sequence>
<feature type="transmembrane region" description="Helical" evidence="10">
    <location>
        <begin position="283"/>
        <end position="304"/>
    </location>
</feature>
<dbReference type="SUPFAM" id="SSF55874">
    <property type="entry name" value="ATPase domain of HSP90 chaperone/DNA topoisomerase II/histidine kinase"/>
    <property type="match status" value="1"/>
</dbReference>
<dbReference type="CDD" id="cd00082">
    <property type="entry name" value="HisKA"/>
    <property type="match status" value="1"/>
</dbReference>
<dbReference type="Pfam" id="PF00072">
    <property type="entry name" value="Response_reg"/>
    <property type="match status" value="1"/>
</dbReference>
<dbReference type="CDD" id="cd17546">
    <property type="entry name" value="REC_hyHK_CKI1_RcsC-like"/>
    <property type="match status" value="1"/>
</dbReference>
<dbReference type="InterPro" id="IPR036890">
    <property type="entry name" value="HATPase_C_sf"/>
</dbReference>
<dbReference type="InterPro" id="IPR003594">
    <property type="entry name" value="HATPase_dom"/>
</dbReference>
<dbReference type="InterPro" id="IPR011006">
    <property type="entry name" value="CheY-like_superfamily"/>
</dbReference>
<keyword evidence="8" id="KW-0902">Two-component regulatory system</keyword>
<dbReference type="InterPro" id="IPR004358">
    <property type="entry name" value="Sig_transdc_His_kin-like_C"/>
</dbReference>
<evidence type="ECO:0000256" key="3">
    <source>
        <dbReference type="ARBA" id="ARBA00022553"/>
    </source>
</evidence>
<feature type="transmembrane region" description="Helical" evidence="10">
    <location>
        <begin position="6"/>
        <end position="26"/>
    </location>
</feature>
<evidence type="ECO:0000259" key="11">
    <source>
        <dbReference type="PROSITE" id="PS50109"/>
    </source>
</evidence>
<evidence type="ECO:0000256" key="7">
    <source>
        <dbReference type="ARBA" id="ARBA00022840"/>
    </source>
</evidence>
<evidence type="ECO:0000256" key="9">
    <source>
        <dbReference type="PROSITE-ProRule" id="PRU00169"/>
    </source>
</evidence>
<dbReference type="Gene3D" id="3.40.50.2300">
    <property type="match status" value="1"/>
</dbReference>
<dbReference type="CDD" id="cd16922">
    <property type="entry name" value="HATPase_EvgS-ArcB-TorS-like"/>
    <property type="match status" value="1"/>
</dbReference>
<feature type="domain" description="Histidine kinase" evidence="11">
    <location>
        <begin position="338"/>
        <end position="558"/>
    </location>
</feature>
<feature type="domain" description="Response regulatory" evidence="12">
    <location>
        <begin position="588"/>
        <end position="707"/>
    </location>
</feature>
<proteinExistence type="predicted"/>
<evidence type="ECO:0000256" key="4">
    <source>
        <dbReference type="ARBA" id="ARBA00022679"/>
    </source>
</evidence>
<evidence type="ECO:0000256" key="2">
    <source>
        <dbReference type="ARBA" id="ARBA00012438"/>
    </source>
</evidence>
<evidence type="ECO:0000256" key="8">
    <source>
        <dbReference type="ARBA" id="ARBA00023012"/>
    </source>
</evidence>
<keyword evidence="10" id="KW-1133">Transmembrane helix</keyword>
<evidence type="ECO:0000259" key="12">
    <source>
        <dbReference type="PROSITE" id="PS50110"/>
    </source>
</evidence>
<evidence type="ECO:0000313" key="14">
    <source>
        <dbReference type="Proteomes" id="UP001148125"/>
    </source>
</evidence>
<dbReference type="PRINTS" id="PR00344">
    <property type="entry name" value="BCTRLSENSOR"/>
</dbReference>
<dbReference type="Pfam" id="PF02518">
    <property type="entry name" value="HATPase_c"/>
    <property type="match status" value="1"/>
</dbReference>
<keyword evidence="10" id="KW-0812">Transmembrane</keyword>
<dbReference type="PROSITE" id="PS50110">
    <property type="entry name" value="RESPONSE_REGULATORY"/>
    <property type="match status" value="1"/>
</dbReference>
<dbReference type="SMART" id="SM00388">
    <property type="entry name" value="HisKA"/>
    <property type="match status" value="1"/>
</dbReference>